<dbReference type="Pfam" id="PF20567">
    <property type="entry name" value="DUF6776"/>
    <property type="match status" value="1"/>
</dbReference>
<dbReference type="OrthoDB" id="7056878at2"/>
<gene>
    <name evidence="2" type="ORF">PS2015_2489</name>
</gene>
<evidence type="ECO:0000256" key="1">
    <source>
        <dbReference type="SAM" id="Coils"/>
    </source>
</evidence>
<evidence type="ECO:0000313" key="3">
    <source>
        <dbReference type="Proteomes" id="UP000065641"/>
    </source>
</evidence>
<dbReference type="AlphaFoldDB" id="A0A0S2KG73"/>
<dbReference type="KEGG" id="pspi:PS2015_2489"/>
<sequence>MAGNVKGRRHYRMKVVPHRPRMQALAVLMAVALLLFSIGGAYWLGYQRTANELTAARVVQADFQRRAVQAENELSEVRERLTFVERTRLLDQQAAQNARQLLSELRQQLSTTERDNALYRQVLGTTGQAQPELLVLRWEVRATDVPGYFYYELDVGMTGSNGESADILLDVDLLGQQLDQAAAIKVLESHAIALKYLRRLSGFLIVPEDFEPDKVKVRGAGRSASVPDIEFESQWVLKQE</sequence>
<dbReference type="STRING" id="1249552.PS2015_2489"/>
<evidence type="ECO:0000313" key="2">
    <source>
        <dbReference type="EMBL" id="ALO47123.1"/>
    </source>
</evidence>
<feature type="coiled-coil region" evidence="1">
    <location>
        <begin position="60"/>
        <end position="122"/>
    </location>
</feature>
<keyword evidence="1" id="KW-0175">Coiled coil</keyword>
<name>A0A0S2KG73_9GAMM</name>
<dbReference type="InterPro" id="IPR046703">
    <property type="entry name" value="DUF6776"/>
</dbReference>
<dbReference type="Proteomes" id="UP000065641">
    <property type="component" value="Chromosome"/>
</dbReference>
<protein>
    <submittedName>
        <fullName evidence="2">Uncharacterized protein</fullName>
    </submittedName>
</protein>
<organism evidence="2 3">
    <name type="scientific">Pseudohongiella spirulinae</name>
    <dbReference type="NCBI Taxonomy" id="1249552"/>
    <lineage>
        <taxon>Bacteria</taxon>
        <taxon>Pseudomonadati</taxon>
        <taxon>Pseudomonadota</taxon>
        <taxon>Gammaproteobacteria</taxon>
        <taxon>Pseudomonadales</taxon>
        <taxon>Pseudohongiellaceae</taxon>
        <taxon>Pseudohongiella</taxon>
    </lineage>
</organism>
<accession>A0A0S2KG73</accession>
<keyword evidence="3" id="KW-1185">Reference proteome</keyword>
<dbReference type="EMBL" id="CP013189">
    <property type="protein sequence ID" value="ALO47123.1"/>
    <property type="molecule type" value="Genomic_DNA"/>
</dbReference>
<dbReference type="RefSeq" id="WP_058022545.1">
    <property type="nucleotide sequence ID" value="NZ_CP013189.1"/>
</dbReference>
<proteinExistence type="predicted"/>
<reference evidence="2 3" key="1">
    <citation type="submission" date="2015-11" db="EMBL/GenBank/DDBJ databases">
        <authorList>
            <person name="Zhang Y."/>
            <person name="Guo Z."/>
        </authorList>
    </citation>
    <scope>NUCLEOTIDE SEQUENCE [LARGE SCALE GENOMIC DNA]</scope>
    <source>
        <strain evidence="2 3">KCTC 32221</strain>
    </source>
</reference>